<reference evidence="2 4" key="1">
    <citation type="submission" date="2017-11" db="EMBL/GenBank/DDBJ databases">
        <title>The genome of Rhizophagus clarus HR1 reveals common genetic basis of auxotrophy among arbuscular mycorrhizal fungi.</title>
        <authorList>
            <person name="Kobayashi Y."/>
        </authorList>
    </citation>
    <scope>NUCLEOTIDE SEQUENCE [LARGE SCALE GENOMIC DNA]</scope>
    <source>
        <strain evidence="2 4">HR1</strain>
    </source>
</reference>
<dbReference type="PANTHER" id="PTHR24410">
    <property type="entry name" value="HL07962P-RELATED"/>
    <property type="match status" value="1"/>
</dbReference>
<dbReference type="PANTHER" id="PTHR24410:SF23">
    <property type="entry name" value="BTB DOMAIN-CONTAINING PROTEIN-RELATED"/>
    <property type="match status" value="1"/>
</dbReference>
<dbReference type="SUPFAM" id="SSF54695">
    <property type="entry name" value="POZ domain"/>
    <property type="match status" value="1"/>
</dbReference>
<reference evidence="3" key="2">
    <citation type="submission" date="2019-10" db="EMBL/GenBank/DDBJ databases">
        <title>Conservation and host-specific expression of non-tandemly repeated heterogenous ribosome RNA gene in arbuscular mycorrhizal fungi.</title>
        <authorList>
            <person name="Maeda T."/>
            <person name="Kobayashi Y."/>
            <person name="Nakagawa T."/>
            <person name="Ezawa T."/>
            <person name="Yamaguchi K."/>
            <person name="Bino T."/>
            <person name="Nishimoto Y."/>
            <person name="Shigenobu S."/>
            <person name="Kawaguchi M."/>
        </authorList>
    </citation>
    <scope>NUCLEOTIDE SEQUENCE</scope>
    <source>
        <strain evidence="3">HR1</strain>
    </source>
</reference>
<dbReference type="InterPro" id="IPR051481">
    <property type="entry name" value="BTB-POZ/Galectin-3-binding"/>
</dbReference>
<dbReference type="Pfam" id="PF00651">
    <property type="entry name" value="BTB"/>
    <property type="match status" value="1"/>
</dbReference>
<dbReference type="OrthoDB" id="6359816at2759"/>
<accession>A0A2Z6QPJ5</accession>
<dbReference type="CDD" id="cd18186">
    <property type="entry name" value="BTB_POZ_ZBTB_KLHL-like"/>
    <property type="match status" value="1"/>
</dbReference>
<dbReference type="Proteomes" id="UP000615446">
    <property type="component" value="Unassembled WGS sequence"/>
</dbReference>
<comment type="caution">
    <text evidence="2">The sequence shown here is derived from an EMBL/GenBank/DDBJ whole genome shotgun (WGS) entry which is preliminary data.</text>
</comment>
<dbReference type="STRING" id="94130.A0A2Z6QPJ5"/>
<organism evidence="2 4">
    <name type="scientific">Rhizophagus clarus</name>
    <dbReference type="NCBI Taxonomy" id="94130"/>
    <lineage>
        <taxon>Eukaryota</taxon>
        <taxon>Fungi</taxon>
        <taxon>Fungi incertae sedis</taxon>
        <taxon>Mucoromycota</taxon>
        <taxon>Glomeromycotina</taxon>
        <taxon>Glomeromycetes</taxon>
        <taxon>Glomerales</taxon>
        <taxon>Glomeraceae</taxon>
        <taxon>Rhizophagus</taxon>
    </lineage>
</organism>
<evidence type="ECO:0000259" key="1">
    <source>
        <dbReference type="PROSITE" id="PS50097"/>
    </source>
</evidence>
<gene>
    <name evidence="3" type="ORF">RCL2_002491200</name>
    <name evidence="2" type="ORF">RclHR1_13000003</name>
</gene>
<dbReference type="EMBL" id="BLAL01000266">
    <property type="protein sequence ID" value="GES98358.1"/>
    <property type="molecule type" value="Genomic_DNA"/>
</dbReference>
<dbReference type="PROSITE" id="PS50097">
    <property type="entry name" value="BTB"/>
    <property type="match status" value="1"/>
</dbReference>
<dbReference type="SMART" id="SM00225">
    <property type="entry name" value="BTB"/>
    <property type="match status" value="1"/>
</dbReference>
<sequence length="277" mass="32472">MSTELSSILFKEYIKILDSGEFSDIEVLVGKEPNTKIFRLHTFVLKVCSPYFRIALMSANWVNVENNIIKFKKPNISVKVFEIVTRYMYGGELKLANNDVKTNIEVMLAADELCLDELCTYTEEFLVNDRESLKSNLAFILHITTEYDQFTKLTQFYKETYRQNPSLIFKTNDFTEMKREYLVELLSKNNHSLKPIELWDKLTAWAIFQSDELSSDITSWTNNNVSTFGEIIKPFISYVNFDSISRGDFFQKIKPFKNIFDDKFYIKILESCCFNDC</sequence>
<name>A0A2Z6QPJ5_9GLOM</name>
<evidence type="ECO:0000313" key="4">
    <source>
        <dbReference type="Proteomes" id="UP000247702"/>
    </source>
</evidence>
<evidence type="ECO:0000313" key="3">
    <source>
        <dbReference type="EMBL" id="GES98358.1"/>
    </source>
</evidence>
<protein>
    <submittedName>
        <fullName evidence="3">BTB/POZ protein</fullName>
    </submittedName>
</protein>
<dbReference type="AlphaFoldDB" id="A0A2Z6QPJ5"/>
<keyword evidence="4" id="KW-1185">Reference proteome</keyword>
<dbReference type="InterPro" id="IPR000210">
    <property type="entry name" value="BTB/POZ_dom"/>
</dbReference>
<dbReference type="InterPro" id="IPR011333">
    <property type="entry name" value="SKP1/BTB/POZ_sf"/>
</dbReference>
<proteinExistence type="predicted"/>
<feature type="domain" description="BTB" evidence="1">
    <location>
        <begin position="23"/>
        <end position="97"/>
    </location>
</feature>
<dbReference type="Gene3D" id="3.30.710.10">
    <property type="entry name" value="Potassium Channel Kv1.1, Chain A"/>
    <property type="match status" value="1"/>
</dbReference>
<dbReference type="Proteomes" id="UP000247702">
    <property type="component" value="Unassembled WGS sequence"/>
</dbReference>
<evidence type="ECO:0000313" key="2">
    <source>
        <dbReference type="EMBL" id="GBB86641.1"/>
    </source>
</evidence>
<dbReference type="EMBL" id="BEXD01000337">
    <property type="protein sequence ID" value="GBB86641.1"/>
    <property type="molecule type" value="Genomic_DNA"/>
</dbReference>